<gene>
    <name evidence="4" type="ORF">DSTB1V02_LOCUS7209</name>
</gene>
<name>A0A7R9A400_9CRUS</name>
<reference evidence="4" key="1">
    <citation type="submission" date="2020-11" db="EMBL/GenBank/DDBJ databases">
        <authorList>
            <person name="Tran Van P."/>
        </authorList>
    </citation>
    <scope>NUCLEOTIDE SEQUENCE</scope>
</reference>
<dbReference type="Pfam" id="PF10558">
    <property type="entry name" value="MTP18"/>
    <property type="match status" value="1"/>
</dbReference>
<dbReference type="GO" id="GO:0000266">
    <property type="term" value="P:mitochondrial fission"/>
    <property type="evidence" value="ECO:0007669"/>
    <property type="project" value="TreeGrafter"/>
</dbReference>
<evidence type="ECO:0000313" key="5">
    <source>
        <dbReference type="Proteomes" id="UP000677054"/>
    </source>
</evidence>
<dbReference type="EMBL" id="CAJPEV010001436">
    <property type="protein sequence ID" value="CAG0892639.1"/>
    <property type="molecule type" value="Genomic_DNA"/>
</dbReference>
<keyword evidence="5" id="KW-1185">Reference proteome</keyword>
<organism evidence="4">
    <name type="scientific">Darwinula stevensoni</name>
    <dbReference type="NCBI Taxonomy" id="69355"/>
    <lineage>
        <taxon>Eukaryota</taxon>
        <taxon>Metazoa</taxon>
        <taxon>Ecdysozoa</taxon>
        <taxon>Arthropoda</taxon>
        <taxon>Crustacea</taxon>
        <taxon>Oligostraca</taxon>
        <taxon>Ostracoda</taxon>
        <taxon>Podocopa</taxon>
        <taxon>Podocopida</taxon>
        <taxon>Darwinulocopina</taxon>
        <taxon>Darwinuloidea</taxon>
        <taxon>Darwinulidae</taxon>
        <taxon>Darwinula</taxon>
    </lineage>
</organism>
<protein>
    <recommendedName>
        <fullName evidence="2">Mitochondrial fission process protein 1</fullName>
    </recommendedName>
    <alternativeName>
        <fullName evidence="3">Mitochondrial 18 kDa protein</fullName>
    </alternativeName>
</protein>
<evidence type="ECO:0000256" key="2">
    <source>
        <dbReference type="ARBA" id="ARBA00017835"/>
    </source>
</evidence>
<dbReference type="PANTHER" id="PTHR11001:SF2">
    <property type="entry name" value="MITOCHONDRIAL FISSION PROCESS PROTEIN 1"/>
    <property type="match status" value="1"/>
</dbReference>
<dbReference type="InterPro" id="IPR019560">
    <property type="entry name" value="Mitochondrial_18_kDa_protein"/>
</dbReference>
<dbReference type="Proteomes" id="UP000677054">
    <property type="component" value="Unassembled WGS sequence"/>
</dbReference>
<dbReference type="PANTHER" id="PTHR11001">
    <property type="entry name" value="MITOCHONDRIAL FISSION PROCESS PROTEIN 1"/>
    <property type="match status" value="1"/>
</dbReference>
<sequence length="170" mass="19150">MSEEPRGWVERVTEVPPNPVDVYRHSPVRLLGYANEVGEAFRALVHVNWVRLSYVIASTYVLADTLDKARRVAQSSKTSPLALRRTRITHSAIDTLLWQSFASVLIPGFTINRLCALARLLLRARAKAHPWAHRWAPTALGLAAIPFIVRPIDAAVDRAMDFGVRPFFRD</sequence>
<evidence type="ECO:0000313" key="4">
    <source>
        <dbReference type="EMBL" id="CAD7247378.1"/>
    </source>
</evidence>
<dbReference type="EMBL" id="LR900953">
    <property type="protein sequence ID" value="CAD7247378.1"/>
    <property type="molecule type" value="Genomic_DNA"/>
</dbReference>
<comment type="similarity">
    <text evidence="1">Belongs to the MTFP1 family.</text>
</comment>
<evidence type="ECO:0000256" key="1">
    <source>
        <dbReference type="ARBA" id="ARBA00009224"/>
    </source>
</evidence>
<accession>A0A7R9A400</accession>
<evidence type="ECO:0000256" key="3">
    <source>
        <dbReference type="ARBA" id="ARBA00029631"/>
    </source>
</evidence>
<dbReference type="AlphaFoldDB" id="A0A7R9A400"/>
<dbReference type="OrthoDB" id="424969at2759"/>
<dbReference type="GO" id="GO:0005739">
    <property type="term" value="C:mitochondrion"/>
    <property type="evidence" value="ECO:0007669"/>
    <property type="project" value="TreeGrafter"/>
</dbReference>
<proteinExistence type="inferred from homology"/>